<dbReference type="Pfam" id="PF01189">
    <property type="entry name" value="Methyltr_RsmB-F"/>
    <property type="match status" value="1"/>
</dbReference>
<evidence type="ECO:0000256" key="4">
    <source>
        <dbReference type="ARBA" id="ARBA00022691"/>
    </source>
</evidence>
<organism evidence="9 10">
    <name type="scientific">Paenibacillus residui</name>
    <dbReference type="NCBI Taxonomy" id="629724"/>
    <lineage>
        <taxon>Bacteria</taxon>
        <taxon>Bacillati</taxon>
        <taxon>Bacillota</taxon>
        <taxon>Bacilli</taxon>
        <taxon>Bacillales</taxon>
        <taxon>Paenibacillaceae</taxon>
        <taxon>Paenibacillus</taxon>
    </lineage>
</organism>
<sequence length="463" mass="51442">MSTTLPQAYIDKIQRQLKEDAEAFFLSYSEARTHGLRLNPLKVEPDSPWAKRLQELFKLVPVPWCPTGYYYEEPHRPGKHPYHAVGLYYIQEPSAMSAVEILDPQPGETILDLAAAPGGKSTQIAGKMKGKGLLVANEIHPARAKILAENIERMGIRNAVVTNAAPDVLAGRFASGFDRIMLDAPCSGEGMFRKDPDAVGEWSPEHVAMCAARQMDILRHAIPMLKPGGKLAYSTCTFSIEENEEVIARITEQFPYMEVLRTERIWPHLHKGEGHFVALLEKREEGEEQLASGRSMKPPSTRVKGSAKHRMQTKAIADAWKLFSGFAEAYLSRQPELPPGEAILFGEQLYWLPHDTEGLWSASSLDGLKTVRPGLHLGTVKKNRLEPAHALALTLREDMSRHPLTLAADSQEAAAYLRGETLTVKSGREGWALVTIDGQPLGWGKVSGEQLKNHYPKGLRLPR</sequence>
<accession>A0ABW3D912</accession>
<proteinExistence type="inferred from homology"/>
<dbReference type="EC" id="2.1.1.-" evidence="9"/>
<dbReference type="Gene3D" id="3.40.50.150">
    <property type="entry name" value="Vaccinia Virus protein VP39"/>
    <property type="match status" value="1"/>
</dbReference>
<keyword evidence="3 6" id="KW-0808">Transferase</keyword>
<keyword evidence="4 6" id="KW-0949">S-adenosyl-L-methionine</keyword>
<dbReference type="Gene3D" id="3.30.70.1170">
    <property type="entry name" value="Sun protein, domain 3"/>
    <property type="match status" value="1"/>
</dbReference>
<dbReference type="SUPFAM" id="SSF53335">
    <property type="entry name" value="S-adenosyl-L-methionine-dependent methyltransferases"/>
    <property type="match status" value="1"/>
</dbReference>
<keyword evidence="2 6" id="KW-0489">Methyltransferase</keyword>
<evidence type="ECO:0000256" key="7">
    <source>
        <dbReference type="SAM" id="MobiDB-lite"/>
    </source>
</evidence>
<feature type="region of interest" description="Disordered" evidence="7">
    <location>
        <begin position="287"/>
        <end position="308"/>
    </location>
</feature>
<dbReference type="Pfam" id="PF17126">
    <property type="entry name" value="RsmF_methylt_CI"/>
    <property type="match status" value="1"/>
</dbReference>
<comment type="caution">
    <text evidence="6">Lacks conserved residue(s) required for the propagation of feature annotation.</text>
</comment>
<dbReference type="PANTHER" id="PTHR22807:SF30">
    <property type="entry name" value="28S RRNA (CYTOSINE(4447)-C(5))-METHYLTRANSFERASE-RELATED"/>
    <property type="match status" value="1"/>
</dbReference>
<feature type="binding site" evidence="6">
    <location>
        <begin position="114"/>
        <end position="120"/>
    </location>
    <ligand>
        <name>S-adenosyl-L-methionine</name>
        <dbReference type="ChEBI" id="CHEBI:59789"/>
    </ligand>
</feature>
<dbReference type="EMBL" id="JBHTIU010000039">
    <property type="protein sequence ID" value="MFD0869967.1"/>
    <property type="molecule type" value="Genomic_DNA"/>
</dbReference>
<dbReference type="CDD" id="cd02440">
    <property type="entry name" value="AdoMet_MTases"/>
    <property type="match status" value="1"/>
</dbReference>
<comment type="caution">
    <text evidence="9">The sequence shown here is derived from an EMBL/GenBank/DDBJ whole genome shotgun (WGS) entry which is preliminary data.</text>
</comment>
<feature type="active site" description="Nucleophile" evidence="6">
    <location>
        <position position="236"/>
    </location>
</feature>
<evidence type="ECO:0000313" key="9">
    <source>
        <dbReference type="EMBL" id="MFD0869967.1"/>
    </source>
</evidence>
<evidence type="ECO:0000259" key="8">
    <source>
        <dbReference type="PROSITE" id="PS51686"/>
    </source>
</evidence>
<dbReference type="InterPro" id="IPR029063">
    <property type="entry name" value="SAM-dependent_MTases_sf"/>
</dbReference>
<dbReference type="InterPro" id="IPR049560">
    <property type="entry name" value="MeTrfase_RsmB-F_NOP2_cat"/>
</dbReference>
<dbReference type="CDD" id="cd21147">
    <property type="entry name" value="RsmF_methylt_CTD1"/>
    <property type="match status" value="1"/>
</dbReference>
<dbReference type="GO" id="GO:0032259">
    <property type="term" value="P:methylation"/>
    <property type="evidence" value="ECO:0007669"/>
    <property type="project" value="UniProtKB-KW"/>
</dbReference>
<evidence type="ECO:0000256" key="2">
    <source>
        <dbReference type="ARBA" id="ARBA00022603"/>
    </source>
</evidence>
<dbReference type="InterPro" id="IPR027391">
    <property type="entry name" value="Nol1_Nop2_Fmu_2"/>
</dbReference>
<evidence type="ECO:0000256" key="3">
    <source>
        <dbReference type="ARBA" id="ARBA00022679"/>
    </source>
</evidence>
<dbReference type="InterPro" id="IPR001678">
    <property type="entry name" value="MeTrfase_RsmB-F_NOP2_dom"/>
</dbReference>
<feature type="binding site" evidence="6">
    <location>
        <position position="183"/>
    </location>
    <ligand>
        <name>S-adenosyl-L-methionine</name>
        <dbReference type="ChEBI" id="CHEBI:59789"/>
    </ligand>
</feature>
<dbReference type="PANTHER" id="PTHR22807">
    <property type="entry name" value="NOP2 YEAST -RELATED NOL1/NOP2/FMU SUN DOMAIN-CONTAINING"/>
    <property type="match status" value="1"/>
</dbReference>
<reference evidence="10" key="1">
    <citation type="journal article" date="2019" name="Int. J. Syst. Evol. Microbiol.">
        <title>The Global Catalogue of Microorganisms (GCM) 10K type strain sequencing project: providing services to taxonomists for standard genome sequencing and annotation.</title>
        <authorList>
            <consortium name="The Broad Institute Genomics Platform"/>
            <consortium name="The Broad Institute Genome Sequencing Center for Infectious Disease"/>
            <person name="Wu L."/>
            <person name="Ma J."/>
        </authorList>
    </citation>
    <scope>NUCLEOTIDE SEQUENCE [LARGE SCALE GENOMIC DNA]</scope>
    <source>
        <strain evidence="10">CCUG 57263</strain>
    </source>
</reference>
<dbReference type="InterPro" id="IPR023267">
    <property type="entry name" value="RCMT"/>
</dbReference>
<dbReference type="Pfam" id="PF17125">
    <property type="entry name" value="Methyltr_RsmF_N"/>
    <property type="match status" value="1"/>
</dbReference>
<keyword evidence="5 6" id="KW-0694">RNA-binding</keyword>
<feature type="domain" description="SAM-dependent MTase RsmB/NOP-type" evidence="8">
    <location>
        <begin position="24"/>
        <end position="314"/>
    </location>
</feature>
<comment type="similarity">
    <text evidence="6">Belongs to the class I-like SAM-binding methyltransferase superfamily. RsmB/NOP family.</text>
</comment>
<dbReference type="InterPro" id="IPR031340">
    <property type="entry name" value="RsmF_methylt_CI"/>
</dbReference>
<dbReference type="Gene3D" id="2.30.130.60">
    <property type="match status" value="1"/>
</dbReference>
<protein>
    <submittedName>
        <fullName evidence="9">RsmB/NOP family class I SAM-dependent RNA methyltransferase</fullName>
        <ecNumber evidence="9">2.1.1.-</ecNumber>
    </submittedName>
</protein>
<dbReference type="Proteomes" id="UP001597120">
    <property type="component" value="Unassembled WGS sequence"/>
</dbReference>
<dbReference type="PROSITE" id="PS51686">
    <property type="entry name" value="SAM_MT_RSMB_NOP"/>
    <property type="match status" value="1"/>
</dbReference>
<feature type="binding site" evidence="6">
    <location>
        <position position="138"/>
    </location>
    <ligand>
        <name>S-adenosyl-L-methionine</name>
        <dbReference type="ChEBI" id="CHEBI:59789"/>
    </ligand>
</feature>
<dbReference type="GO" id="GO:0008168">
    <property type="term" value="F:methyltransferase activity"/>
    <property type="evidence" value="ECO:0007669"/>
    <property type="project" value="UniProtKB-KW"/>
</dbReference>
<keyword evidence="1" id="KW-0963">Cytoplasm</keyword>
<evidence type="ECO:0000256" key="6">
    <source>
        <dbReference type="PROSITE-ProRule" id="PRU01023"/>
    </source>
</evidence>
<evidence type="ECO:0000313" key="10">
    <source>
        <dbReference type="Proteomes" id="UP001597120"/>
    </source>
</evidence>
<dbReference type="Pfam" id="PF13636">
    <property type="entry name" value="Methyltranf_PUA"/>
    <property type="match status" value="1"/>
</dbReference>
<gene>
    <name evidence="9" type="ORF">ACFQ03_12470</name>
</gene>
<evidence type="ECO:0000256" key="5">
    <source>
        <dbReference type="ARBA" id="ARBA00022884"/>
    </source>
</evidence>
<name>A0ABW3D912_9BACL</name>
<keyword evidence="10" id="KW-1185">Reference proteome</keyword>
<dbReference type="RefSeq" id="WP_379288445.1">
    <property type="nucleotide sequence ID" value="NZ_JBHTIU010000039.1"/>
</dbReference>
<dbReference type="PRINTS" id="PR02008">
    <property type="entry name" value="RCMTFAMILY"/>
</dbReference>
<dbReference type="InterPro" id="IPR031341">
    <property type="entry name" value="Methyltr_RsmF_N"/>
</dbReference>
<evidence type="ECO:0000256" key="1">
    <source>
        <dbReference type="ARBA" id="ARBA00022490"/>
    </source>
</evidence>